<evidence type="ECO:0000256" key="2">
    <source>
        <dbReference type="ARBA" id="ARBA00023043"/>
    </source>
</evidence>
<protein>
    <submittedName>
        <fullName evidence="4">Uncharacterized protein</fullName>
    </submittedName>
</protein>
<feature type="repeat" description="ANK" evidence="3">
    <location>
        <begin position="96"/>
        <end position="128"/>
    </location>
</feature>
<dbReference type="Pfam" id="PF12796">
    <property type="entry name" value="Ank_2"/>
    <property type="match status" value="1"/>
</dbReference>
<dbReference type="PANTHER" id="PTHR46680">
    <property type="entry name" value="NF-KAPPA-B INHIBITOR ALPHA"/>
    <property type="match status" value="1"/>
</dbReference>
<dbReference type="EMBL" id="CAWYQH010000001">
    <property type="protein sequence ID" value="CAK8671894.1"/>
    <property type="molecule type" value="Genomic_DNA"/>
</dbReference>
<sequence length="228" mass="25321">MLDQSLNIDLPQNDTREQLAIKKFNISSMLAKPFQGLTMAVESNLHIACRTGNCTWMKNILDGCSVFYPPIGTHHDVIRTKQTKPIKELINERNRLGASPLWLAAVMGHEEAVKLLVDYGADLETEDIKGQTPLYAATKFNHVKCVRLLLEAGANPDGSGTNISTPIYVTARDNYPEVMALLIRHGADVNGRHGRSHSSEMKRADYNGNLPVYMTLGNFENVVVGNFR</sequence>
<evidence type="ECO:0000256" key="3">
    <source>
        <dbReference type="PROSITE-ProRule" id="PRU00023"/>
    </source>
</evidence>
<evidence type="ECO:0000313" key="4">
    <source>
        <dbReference type="EMBL" id="CAK8671894.1"/>
    </source>
</evidence>
<name>A0ABP0EWR8_CLALP</name>
<dbReference type="SUPFAM" id="SSF48403">
    <property type="entry name" value="Ankyrin repeat"/>
    <property type="match status" value="1"/>
</dbReference>
<reference evidence="4 5" key="1">
    <citation type="submission" date="2024-02" db="EMBL/GenBank/DDBJ databases">
        <authorList>
            <person name="Daric V."/>
            <person name="Darras S."/>
        </authorList>
    </citation>
    <scope>NUCLEOTIDE SEQUENCE [LARGE SCALE GENOMIC DNA]</scope>
</reference>
<dbReference type="SMART" id="SM00248">
    <property type="entry name" value="ANK"/>
    <property type="match status" value="3"/>
</dbReference>
<dbReference type="PROSITE" id="PS50088">
    <property type="entry name" value="ANK_REPEAT"/>
    <property type="match status" value="3"/>
</dbReference>
<dbReference type="Proteomes" id="UP001642483">
    <property type="component" value="Unassembled WGS sequence"/>
</dbReference>
<evidence type="ECO:0000256" key="1">
    <source>
        <dbReference type="ARBA" id="ARBA00022737"/>
    </source>
</evidence>
<feature type="repeat" description="ANK" evidence="3">
    <location>
        <begin position="162"/>
        <end position="194"/>
    </location>
</feature>
<gene>
    <name evidence="4" type="ORF">CVLEPA_LOCUS924</name>
</gene>
<dbReference type="PROSITE" id="PS50297">
    <property type="entry name" value="ANK_REP_REGION"/>
    <property type="match status" value="3"/>
</dbReference>
<keyword evidence="1" id="KW-0677">Repeat</keyword>
<organism evidence="4 5">
    <name type="scientific">Clavelina lepadiformis</name>
    <name type="common">Light-bulb sea squirt</name>
    <name type="synonym">Ascidia lepadiformis</name>
    <dbReference type="NCBI Taxonomy" id="159417"/>
    <lineage>
        <taxon>Eukaryota</taxon>
        <taxon>Metazoa</taxon>
        <taxon>Chordata</taxon>
        <taxon>Tunicata</taxon>
        <taxon>Ascidiacea</taxon>
        <taxon>Aplousobranchia</taxon>
        <taxon>Clavelinidae</taxon>
        <taxon>Clavelina</taxon>
    </lineage>
</organism>
<keyword evidence="2 3" id="KW-0040">ANK repeat</keyword>
<dbReference type="PRINTS" id="PR01415">
    <property type="entry name" value="ANKYRIN"/>
</dbReference>
<dbReference type="InterPro" id="IPR036770">
    <property type="entry name" value="Ankyrin_rpt-contain_sf"/>
</dbReference>
<accession>A0ABP0EWR8</accession>
<feature type="repeat" description="ANK" evidence="3">
    <location>
        <begin position="129"/>
        <end position="161"/>
    </location>
</feature>
<comment type="caution">
    <text evidence="4">The sequence shown here is derived from an EMBL/GenBank/DDBJ whole genome shotgun (WGS) entry which is preliminary data.</text>
</comment>
<proteinExistence type="predicted"/>
<evidence type="ECO:0000313" key="5">
    <source>
        <dbReference type="Proteomes" id="UP001642483"/>
    </source>
</evidence>
<dbReference type="Pfam" id="PF00023">
    <property type="entry name" value="Ank"/>
    <property type="match status" value="1"/>
</dbReference>
<dbReference type="PANTHER" id="PTHR46680:SF3">
    <property type="entry name" value="NF-KAPPA-B INHIBITOR CACTUS"/>
    <property type="match status" value="1"/>
</dbReference>
<dbReference type="InterPro" id="IPR002110">
    <property type="entry name" value="Ankyrin_rpt"/>
</dbReference>
<dbReference type="InterPro" id="IPR051070">
    <property type="entry name" value="NF-kappa-B_inhibitor"/>
</dbReference>
<keyword evidence="5" id="KW-1185">Reference proteome</keyword>
<dbReference type="Gene3D" id="1.25.40.20">
    <property type="entry name" value="Ankyrin repeat-containing domain"/>
    <property type="match status" value="1"/>
</dbReference>